<proteinExistence type="inferred from homology"/>
<evidence type="ECO:0000256" key="1">
    <source>
        <dbReference type="ARBA" id="ARBA00004141"/>
    </source>
</evidence>
<dbReference type="InterPro" id="IPR034294">
    <property type="entry name" value="Aquaporin_transptr"/>
</dbReference>
<accession>A0A8A4THX6</accession>
<reference evidence="9" key="1">
    <citation type="submission" date="2021-03" db="EMBL/GenBank/DDBJ databases">
        <title>Acanthopleuribacteraceae sp. M133.</title>
        <authorList>
            <person name="Wang G."/>
        </authorList>
    </citation>
    <scope>NUCLEOTIDE SEQUENCE</scope>
    <source>
        <strain evidence="9">M133</strain>
    </source>
</reference>
<gene>
    <name evidence="9" type="ORF">J3U87_28400</name>
</gene>
<sequence>MSKPKHQAAIAEFLGTFILVFAGTGAIVVHDIYGGITHLGIAITFGLVVSSVIFAYGDISGAHINPAVTIGFWLARRFPAAGLLPYLSAQFGGAICASLTLHALFPDHPHLGATLPSGTLTQSLILEIVMSWWLMAVILSVAQGAKERGLVAGLIIGAVVALEATFGGPVSGASMNPARSLGPALVSGNLSHLWIYLVAPVIGCGLATASHTLVHGQDRFDLPGKAATEDAATAPADSESHHREQPVAAATGNDNEPFP</sequence>
<dbReference type="PRINTS" id="PR00783">
    <property type="entry name" value="MINTRINSICP"/>
</dbReference>
<dbReference type="GO" id="GO:0016020">
    <property type="term" value="C:membrane"/>
    <property type="evidence" value="ECO:0007669"/>
    <property type="project" value="UniProtKB-SubCell"/>
</dbReference>
<evidence type="ECO:0000256" key="8">
    <source>
        <dbReference type="SAM" id="Phobius"/>
    </source>
</evidence>
<dbReference type="SUPFAM" id="SSF81338">
    <property type="entry name" value="Aquaporin-like"/>
    <property type="match status" value="1"/>
</dbReference>
<dbReference type="PANTHER" id="PTHR45724">
    <property type="entry name" value="AQUAPORIN NIP2-1"/>
    <property type="match status" value="1"/>
</dbReference>
<feature type="transmembrane region" description="Helical" evidence="8">
    <location>
        <begin position="78"/>
        <end position="104"/>
    </location>
</feature>
<comment type="subcellular location">
    <subcellularLocation>
        <location evidence="1">Membrane</location>
        <topology evidence="1">Multi-pass membrane protein</topology>
    </subcellularLocation>
</comment>
<feature type="region of interest" description="Disordered" evidence="7">
    <location>
        <begin position="224"/>
        <end position="259"/>
    </location>
</feature>
<dbReference type="AlphaFoldDB" id="A0A8A4THX6"/>
<dbReference type="Proteomes" id="UP000663929">
    <property type="component" value="Chromosome"/>
</dbReference>
<feature type="transmembrane region" description="Helical" evidence="8">
    <location>
        <begin position="35"/>
        <end position="57"/>
    </location>
</feature>
<dbReference type="PANTHER" id="PTHR45724:SF13">
    <property type="entry name" value="AQUAPORIN NIP1-1-RELATED"/>
    <property type="match status" value="1"/>
</dbReference>
<name>A0A8A4THX6_SULCO</name>
<evidence type="ECO:0000256" key="5">
    <source>
        <dbReference type="ARBA" id="ARBA00023136"/>
    </source>
</evidence>
<dbReference type="Pfam" id="PF00230">
    <property type="entry name" value="MIP"/>
    <property type="match status" value="1"/>
</dbReference>
<feature type="transmembrane region" description="Helical" evidence="8">
    <location>
        <begin position="124"/>
        <end position="142"/>
    </location>
</feature>
<keyword evidence="2 6" id="KW-0813">Transport</keyword>
<evidence type="ECO:0000256" key="7">
    <source>
        <dbReference type="SAM" id="MobiDB-lite"/>
    </source>
</evidence>
<feature type="transmembrane region" description="Helical" evidence="8">
    <location>
        <begin position="9"/>
        <end position="29"/>
    </location>
</feature>
<comment type="similarity">
    <text evidence="6">Belongs to the MIP/aquaporin (TC 1.A.8) family.</text>
</comment>
<keyword evidence="3 6" id="KW-0812">Transmembrane</keyword>
<dbReference type="EMBL" id="CP071793">
    <property type="protein sequence ID" value="QTD49526.1"/>
    <property type="molecule type" value="Genomic_DNA"/>
</dbReference>
<keyword evidence="5 8" id="KW-0472">Membrane</keyword>
<dbReference type="Gene3D" id="1.20.1080.10">
    <property type="entry name" value="Glycerol uptake facilitator protein"/>
    <property type="match status" value="1"/>
</dbReference>
<organism evidence="9 10">
    <name type="scientific">Sulfidibacter corallicola</name>
    <dbReference type="NCBI Taxonomy" id="2818388"/>
    <lineage>
        <taxon>Bacteria</taxon>
        <taxon>Pseudomonadati</taxon>
        <taxon>Acidobacteriota</taxon>
        <taxon>Holophagae</taxon>
        <taxon>Acanthopleuribacterales</taxon>
        <taxon>Acanthopleuribacteraceae</taxon>
        <taxon>Sulfidibacter</taxon>
    </lineage>
</organism>
<keyword evidence="10" id="KW-1185">Reference proteome</keyword>
<dbReference type="InterPro" id="IPR000425">
    <property type="entry name" value="MIP"/>
</dbReference>
<evidence type="ECO:0000313" key="10">
    <source>
        <dbReference type="Proteomes" id="UP000663929"/>
    </source>
</evidence>
<dbReference type="KEGG" id="scor:J3U87_28400"/>
<dbReference type="GO" id="GO:0015267">
    <property type="term" value="F:channel activity"/>
    <property type="evidence" value="ECO:0007669"/>
    <property type="project" value="InterPro"/>
</dbReference>
<evidence type="ECO:0000256" key="6">
    <source>
        <dbReference type="RuleBase" id="RU000477"/>
    </source>
</evidence>
<protein>
    <submittedName>
        <fullName evidence="9">Aquaporin</fullName>
    </submittedName>
</protein>
<dbReference type="InterPro" id="IPR022357">
    <property type="entry name" value="MIP_CS"/>
</dbReference>
<feature type="transmembrane region" description="Helical" evidence="8">
    <location>
        <begin position="149"/>
        <end position="173"/>
    </location>
</feature>
<dbReference type="PROSITE" id="PS00221">
    <property type="entry name" value="MIP"/>
    <property type="match status" value="1"/>
</dbReference>
<evidence type="ECO:0000256" key="2">
    <source>
        <dbReference type="ARBA" id="ARBA00022448"/>
    </source>
</evidence>
<feature type="transmembrane region" description="Helical" evidence="8">
    <location>
        <begin position="193"/>
        <end position="214"/>
    </location>
</feature>
<evidence type="ECO:0000256" key="3">
    <source>
        <dbReference type="ARBA" id="ARBA00022692"/>
    </source>
</evidence>
<dbReference type="InterPro" id="IPR023271">
    <property type="entry name" value="Aquaporin-like"/>
</dbReference>
<dbReference type="RefSeq" id="WP_237379158.1">
    <property type="nucleotide sequence ID" value="NZ_CP071793.1"/>
</dbReference>
<evidence type="ECO:0000256" key="4">
    <source>
        <dbReference type="ARBA" id="ARBA00022989"/>
    </source>
</evidence>
<keyword evidence="4 8" id="KW-1133">Transmembrane helix</keyword>
<evidence type="ECO:0000313" key="9">
    <source>
        <dbReference type="EMBL" id="QTD49526.1"/>
    </source>
</evidence>